<reference evidence="1 2" key="1">
    <citation type="submission" date="2019-05" db="EMBL/GenBank/DDBJ databases">
        <title>Emergence of the Ug99 lineage of the wheat stem rust pathogen through somatic hybridization.</title>
        <authorList>
            <person name="Li F."/>
            <person name="Upadhyaya N.M."/>
            <person name="Sperschneider J."/>
            <person name="Matny O."/>
            <person name="Nguyen-Phuc H."/>
            <person name="Mago R."/>
            <person name="Raley C."/>
            <person name="Miller M.E."/>
            <person name="Silverstein K.A.T."/>
            <person name="Henningsen E."/>
            <person name="Hirsch C.D."/>
            <person name="Visser B."/>
            <person name="Pretorius Z.A."/>
            <person name="Steffenson B.J."/>
            <person name="Schwessinger B."/>
            <person name="Dodds P.N."/>
            <person name="Figueroa M."/>
        </authorList>
    </citation>
    <scope>NUCLEOTIDE SEQUENCE [LARGE SCALE GENOMIC DNA]</scope>
    <source>
        <strain evidence="1">21-0</strain>
    </source>
</reference>
<evidence type="ECO:0000313" key="1">
    <source>
        <dbReference type="EMBL" id="KAA1114230.1"/>
    </source>
</evidence>
<dbReference type="EMBL" id="VSWC01000014">
    <property type="protein sequence ID" value="KAA1114230.1"/>
    <property type="molecule type" value="Genomic_DNA"/>
</dbReference>
<name>A0A5B0QM59_PUCGR</name>
<dbReference type="Proteomes" id="UP000324748">
    <property type="component" value="Unassembled WGS sequence"/>
</dbReference>
<organism evidence="1 2">
    <name type="scientific">Puccinia graminis f. sp. tritici</name>
    <dbReference type="NCBI Taxonomy" id="56615"/>
    <lineage>
        <taxon>Eukaryota</taxon>
        <taxon>Fungi</taxon>
        <taxon>Dikarya</taxon>
        <taxon>Basidiomycota</taxon>
        <taxon>Pucciniomycotina</taxon>
        <taxon>Pucciniomycetes</taxon>
        <taxon>Pucciniales</taxon>
        <taxon>Pucciniaceae</taxon>
        <taxon>Puccinia</taxon>
    </lineage>
</organism>
<gene>
    <name evidence="1" type="ORF">PGT21_001167</name>
</gene>
<keyword evidence="2" id="KW-1185">Reference proteome</keyword>
<accession>A0A5B0QM59</accession>
<sequence>MMTFCDRPFAGSLKDIPTSTFSSNDILCRQWGSSVASTFSNQCLVVPLKHGEADSLSTSRFGSNDILCRQWGSSVASTFSNQCLVVPLKHGEAGSLSTSTCGSSIALPARWGLALLQRSDIVLPTLHGFHHESTNVNQSPVKGRQDVV</sequence>
<protein>
    <submittedName>
        <fullName evidence="1">Uncharacterized protein</fullName>
    </submittedName>
</protein>
<dbReference type="AlphaFoldDB" id="A0A5B0QM59"/>
<comment type="caution">
    <text evidence="1">The sequence shown here is derived from an EMBL/GenBank/DDBJ whole genome shotgun (WGS) entry which is preliminary data.</text>
</comment>
<proteinExistence type="predicted"/>
<evidence type="ECO:0000313" key="2">
    <source>
        <dbReference type="Proteomes" id="UP000324748"/>
    </source>
</evidence>